<name>A0A9D4EG58_DREPO</name>
<sequence length="226" mass="24673">MNSQSYTLTATNKTGNVQTRKAGAYNVSAKIDTGLKSSKKRSSAAAISNAVDAGSRRSLTRGTGDLVQRHYDPDVKLEKKNGTGDCSQPRYAKPSTDGTIDNSAAIVRAPSTKVNMTDRRSPAVHDRENEGHSKSDHMRTAARFPCSEAEVDARLQEMLQDLRVSVLQKATEGNNHSTDDIQSDGSFYVSPCESFLADEAAMEQEDEMERQALADRISACRRMAKP</sequence>
<proteinExistence type="predicted"/>
<evidence type="ECO:0000313" key="2">
    <source>
        <dbReference type="EMBL" id="KAH3778693.1"/>
    </source>
</evidence>
<organism evidence="2 3">
    <name type="scientific">Dreissena polymorpha</name>
    <name type="common">Zebra mussel</name>
    <name type="synonym">Mytilus polymorpha</name>
    <dbReference type="NCBI Taxonomy" id="45954"/>
    <lineage>
        <taxon>Eukaryota</taxon>
        <taxon>Metazoa</taxon>
        <taxon>Spiralia</taxon>
        <taxon>Lophotrochozoa</taxon>
        <taxon>Mollusca</taxon>
        <taxon>Bivalvia</taxon>
        <taxon>Autobranchia</taxon>
        <taxon>Heteroconchia</taxon>
        <taxon>Euheterodonta</taxon>
        <taxon>Imparidentia</taxon>
        <taxon>Neoheterodontei</taxon>
        <taxon>Myida</taxon>
        <taxon>Dreissenoidea</taxon>
        <taxon>Dreissenidae</taxon>
        <taxon>Dreissena</taxon>
    </lineage>
</organism>
<comment type="caution">
    <text evidence="2">The sequence shown here is derived from an EMBL/GenBank/DDBJ whole genome shotgun (WGS) entry which is preliminary data.</text>
</comment>
<reference evidence="2" key="2">
    <citation type="submission" date="2020-11" db="EMBL/GenBank/DDBJ databases">
        <authorList>
            <person name="McCartney M.A."/>
            <person name="Auch B."/>
            <person name="Kono T."/>
            <person name="Mallez S."/>
            <person name="Becker A."/>
            <person name="Gohl D.M."/>
            <person name="Silverstein K.A.T."/>
            <person name="Koren S."/>
            <person name="Bechman K.B."/>
            <person name="Herman A."/>
            <person name="Abrahante J.E."/>
            <person name="Garbe J."/>
        </authorList>
    </citation>
    <scope>NUCLEOTIDE SEQUENCE</scope>
    <source>
        <strain evidence="2">Duluth1</strain>
        <tissue evidence="2">Whole animal</tissue>
    </source>
</reference>
<evidence type="ECO:0000256" key="1">
    <source>
        <dbReference type="SAM" id="MobiDB-lite"/>
    </source>
</evidence>
<dbReference type="Proteomes" id="UP000828390">
    <property type="component" value="Unassembled WGS sequence"/>
</dbReference>
<gene>
    <name evidence="2" type="ORF">DPMN_180163</name>
</gene>
<reference evidence="2" key="1">
    <citation type="journal article" date="2019" name="bioRxiv">
        <title>The Genome of the Zebra Mussel, Dreissena polymorpha: A Resource for Invasive Species Research.</title>
        <authorList>
            <person name="McCartney M.A."/>
            <person name="Auch B."/>
            <person name="Kono T."/>
            <person name="Mallez S."/>
            <person name="Zhang Y."/>
            <person name="Obille A."/>
            <person name="Becker A."/>
            <person name="Abrahante J.E."/>
            <person name="Garbe J."/>
            <person name="Badalamenti J.P."/>
            <person name="Herman A."/>
            <person name="Mangelson H."/>
            <person name="Liachko I."/>
            <person name="Sullivan S."/>
            <person name="Sone E.D."/>
            <person name="Koren S."/>
            <person name="Silverstein K.A.T."/>
            <person name="Beckman K.B."/>
            <person name="Gohl D.M."/>
        </authorList>
    </citation>
    <scope>NUCLEOTIDE SEQUENCE</scope>
    <source>
        <strain evidence="2">Duluth1</strain>
        <tissue evidence="2">Whole animal</tissue>
    </source>
</reference>
<feature type="region of interest" description="Disordered" evidence="1">
    <location>
        <begin position="113"/>
        <end position="139"/>
    </location>
</feature>
<feature type="region of interest" description="Disordered" evidence="1">
    <location>
        <begin position="38"/>
        <end position="99"/>
    </location>
</feature>
<feature type="compositionally biased region" description="Basic and acidic residues" evidence="1">
    <location>
        <begin position="67"/>
        <end position="82"/>
    </location>
</feature>
<dbReference type="EMBL" id="JAIWYP010000009">
    <property type="protein sequence ID" value="KAH3778693.1"/>
    <property type="molecule type" value="Genomic_DNA"/>
</dbReference>
<protein>
    <submittedName>
        <fullName evidence="2">Uncharacterized protein</fullName>
    </submittedName>
</protein>
<dbReference type="AlphaFoldDB" id="A0A9D4EG58"/>
<evidence type="ECO:0000313" key="3">
    <source>
        <dbReference type="Proteomes" id="UP000828390"/>
    </source>
</evidence>
<keyword evidence="3" id="KW-1185">Reference proteome</keyword>
<feature type="compositionally biased region" description="Basic and acidic residues" evidence="1">
    <location>
        <begin position="116"/>
        <end position="139"/>
    </location>
</feature>
<accession>A0A9D4EG58</accession>